<dbReference type="InterPro" id="IPR027408">
    <property type="entry name" value="PNPase/RNase_PH_dom_sf"/>
</dbReference>
<evidence type="ECO:0000256" key="3">
    <source>
        <dbReference type="ARBA" id="ARBA00022552"/>
    </source>
</evidence>
<dbReference type="SUPFAM" id="SSF55666">
    <property type="entry name" value="Ribonuclease PH domain 2-like"/>
    <property type="match status" value="1"/>
</dbReference>
<dbReference type="OMA" id="SYKCPAT"/>
<dbReference type="GO" id="GO:0071028">
    <property type="term" value="P:nuclear mRNA surveillance"/>
    <property type="evidence" value="ECO:0007669"/>
    <property type="project" value="TreeGrafter"/>
</dbReference>
<comment type="similarity">
    <text evidence="2">Belongs to the RNase PH family.</text>
</comment>
<dbReference type="GO" id="GO:0006364">
    <property type="term" value="P:rRNA processing"/>
    <property type="evidence" value="ECO:0007669"/>
    <property type="project" value="UniProtKB-KW"/>
</dbReference>
<dbReference type="EMBL" id="KN847520">
    <property type="protein sequence ID" value="KIV97706.1"/>
    <property type="molecule type" value="Genomic_DNA"/>
</dbReference>
<feature type="domain" description="Exoribonuclease phosphorolytic" evidence="6">
    <location>
        <begin position="16"/>
        <end position="146"/>
    </location>
</feature>
<dbReference type="InterPro" id="IPR020568">
    <property type="entry name" value="Ribosomal_Su5_D2-typ_SF"/>
</dbReference>
<dbReference type="GO" id="GO:0000177">
    <property type="term" value="C:cytoplasmic exosome (RNase complex)"/>
    <property type="evidence" value="ECO:0007669"/>
    <property type="project" value="TreeGrafter"/>
</dbReference>
<dbReference type="GO" id="GO:0003723">
    <property type="term" value="F:RNA binding"/>
    <property type="evidence" value="ECO:0007669"/>
    <property type="project" value="TreeGrafter"/>
</dbReference>
<dbReference type="OrthoDB" id="27298at2759"/>
<evidence type="ECO:0000256" key="5">
    <source>
        <dbReference type="ARBA" id="ARBA00023242"/>
    </source>
</evidence>
<dbReference type="SUPFAM" id="SSF54211">
    <property type="entry name" value="Ribosomal protein S5 domain 2-like"/>
    <property type="match status" value="1"/>
</dbReference>
<dbReference type="GO" id="GO:0016075">
    <property type="term" value="P:rRNA catabolic process"/>
    <property type="evidence" value="ECO:0007669"/>
    <property type="project" value="TreeGrafter"/>
</dbReference>
<proteinExistence type="inferred from homology"/>
<accession>A0A0D1YAN9</accession>
<dbReference type="AlphaFoldDB" id="A0A0D1YAN9"/>
<dbReference type="InterPro" id="IPR036345">
    <property type="entry name" value="ExoRNase_PH_dom2_sf"/>
</dbReference>
<name>A0A0D1YAN9_EXOME</name>
<evidence type="ECO:0000259" key="6">
    <source>
        <dbReference type="Pfam" id="PF01138"/>
    </source>
</evidence>
<dbReference type="VEuPathDB" id="FungiDB:PV10_01420"/>
<dbReference type="Gene3D" id="3.30.230.70">
    <property type="entry name" value="GHMP Kinase, N-terminal domain"/>
    <property type="match status" value="1"/>
</dbReference>
<sequence length="272" mass="29159">MARQIFSEPPQAFLHTLSTADGSATYTAPGNAHKIIAGVNYPVDVPYRNDEIPESTVIEINIRPHNGVTMVKERHVEELVKRTLESLVLGQESPRTMLQVTLQVVGVESDESLPGGVKEGGQGESYLAILASAINASILGCIDAGVQLRSIAGAALVGVGADGQLFPHPNVGQRKMCTSLHVFAVTSDGKTILMESEGRFHMSEWTSASEAASRAVLGQTSVDKSTNVNNANGDVSMFGSDTNPGDSAISVTEIMRKSLEERVIKDERWRQD</sequence>
<dbReference type="PANTHER" id="PTHR11953:SF1">
    <property type="entry name" value="EXOSOME COMPLEX COMPONENT RRP46"/>
    <property type="match status" value="1"/>
</dbReference>
<evidence type="ECO:0000313" key="7">
    <source>
        <dbReference type="EMBL" id="KIV97706.1"/>
    </source>
</evidence>
<evidence type="ECO:0000313" key="8">
    <source>
        <dbReference type="Proteomes" id="UP000054302"/>
    </source>
</evidence>
<dbReference type="GeneID" id="27319265"/>
<gene>
    <name evidence="7" type="ORF">PV10_01420</name>
</gene>
<dbReference type="Pfam" id="PF01138">
    <property type="entry name" value="RNase_PH"/>
    <property type="match status" value="1"/>
</dbReference>
<dbReference type="RefSeq" id="XP_016229280.1">
    <property type="nucleotide sequence ID" value="XM_016365631.1"/>
</dbReference>
<evidence type="ECO:0000256" key="1">
    <source>
        <dbReference type="ARBA" id="ARBA00004123"/>
    </source>
</evidence>
<dbReference type="GO" id="GO:0000176">
    <property type="term" value="C:nuclear exosome (RNase complex)"/>
    <property type="evidence" value="ECO:0007669"/>
    <property type="project" value="UniProtKB-ARBA"/>
</dbReference>
<keyword evidence="5" id="KW-0539">Nucleus</keyword>
<dbReference type="GO" id="GO:0005730">
    <property type="term" value="C:nucleolus"/>
    <property type="evidence" value="ECO:0007669"/>
    <property type="project" value="TreeGrafter"/>
</dbReference>
<comment type="subcellular location">
    <subcellularLocation>
        <location evidence="1">Nucleus</location>
    </subcellularLocation>
</comment>
<dbReference type="InterPro" id="IPR001247">
    <property type="entry name" value="ExoRNase_PH_dom1"/>
</dbReference>
<dbReference type="STRING" id="212818.A0A0D1YAN9"/>
<organism evidence="7 8">
    <name type="scientific">Exophiala mesophila</name>
    <name type="common">Black yeast-like fungus</name>
    <dbReference type="NCBI Taxonomy" id="212818"/>
    <lineage>
        <taxon>Eukaryota</taxon>
        <taxon>Fungi</taxon>
        <taxon>Dikarya</taxon>
        <taxon>Ascomycota</taxon>
        <taxon>Pezizomycotina</taxon>
        <taxon>Eurotiomycetes</taxon>
        <taxon>Chaetothyriomycetidae</taxon>
        <taxon>Chaetothyriales</taxon>
        <taxon>Herpotrichiellaceae</taxon>
        <taxon>Exophiala</taxon>
    </lineage>
</organism>
<keyword evidence="8" id="KW-1185">Reference proteome</keyword>
<dbReference type="GO" id="GO:0034475">
    <property type="term" value="P:U4 snRNA 3'-end processing"/>
    <property type="evidence" value="ECO:0007669"/>
    <property type="project" value="TreeGrafter"/>
</dbReference>
<reference evidence="7 8" key="1">
    <citation type="submission" date="2015-01" db="EMBL/GenBank/DDBJ databases">
        <title>The Genome Sequence of Exophiala mesophila CBS40295.</title>
        <authorList>
            <consortium name="The Broad Institute Genomics Platform"/>
            <person name="Cuomo C."/>
            <person name="de Hoog S."/>
            <person name="Gorbushina A."/>
            <person name="Stielow B."/>
            <person name="Teixiera M."/>
            <person name="Abouelleil A."/>
            <person name="Chapman S.B."/>
            <person name="Priest M."/>
            <person name="Young S.K."/>
            <person name="Wortman J."/>
            <person name="Nusbaum C."/>
            <person name="Birren B."/>
        </authorList>
    </citation>
    <scope>NUCLEOTIDE SEQUENCE [LARGE SCALE GENOMIC DNA]</scope>
    <source>
        <strain evidence="7 8">CBS 40295</strain>
    </source>
</reference>
<keyword evidence="3" id="KW-0698">rRNA processing</keyword>
<dbReference type="PANTHER" id="PTHR11953">
    <property type="entry name" value="EXOSOME COMPLEX COMPONENT"/>
    <property type="match status" value="1"/>
</dbReference>
<dbReference type="InterPro" id="IPR050080">
    <property type="entry name" value="RNase_PH"/>
</dbReference>
<evidence type="ECO:0000256" key="4">
    <source>
        <dbReference type="ARBA" id="ARBA00022835"/>
    </source>
</evidence>
<dbReference type="Proteomes" id="UP000054302">
    <property type="component" value="Unassembled WGS sequence"/>
</dbReference>
<dbReference type="HOGENOM" id="CLU_063514_2_2_1"/>
<dbReference type="GO" id="GO:0071051">
    <property type="term" value="P:poly(A)-dependent snoRNA 3'-end processing"/>
    <property type="evidence" value="ECO:0007669"/>
    <property type="project" value="TreeGrafter"/>
</dbReference>
<protein>
    <recommendedName>
        <fullName evidence="6">Exoribonuclease phosphorolytic domain-containing protein</fullName>
    </recommendedName>
</protein>
<keyword evidence="4" id="KW-0271">Exosome</keyword>
<evidence type="ECO:0000256" key="2">
    <source>
        <dbReference type="ARBA" id="ARBA00006678"/>
    </source>
</evidence>